<evidence type="ECO:0000259" key="2">
    <source>
        <dbReference type="Pfam" id="PF13514"/>
    </source>
</evidence>
<sequence>MKLHRLVLTNYRGVTHREIEFPEHGVVVVSGANEIGKSSMIEALDLLLEAKDRSSKREVKQVKPTHADVGAEVTAEISTGPYRFVYRKRFHKRAETQLTISSPVREQLSGDEAHERVLAMLAETVDTDLWQAQRVLQAASTAPVDLSGSDALARALDVAAGEAVSLSGEEPLLIERIEAEYQRYFTATGRPTGEWAAAVKRLQAADAEVARCASAVAEVDDAVHRHQELSAEVSRLAGECERATQRLAAARTAADAVEALRRQLKEAQVVAEAAQVTHTAAVTALTERRRMRAEIDERTATITELQAALADASGDADTAREVVQAAEQAAEQAETAVADHEARVDAARAAVERLSNRDEADRLDVRIVRIDAATRELDAVTAELATVTIDDAAMRAVEKAAVAVERAAGQAELASARIELVAADGVDVRVDDAAVALAPGEEWSVNTTTRTEIDIPGVLSVRVVPGTPAAQTQARLDEAQAALTAALAAVGAQSVDAARALDVRRRELLGSRDRLRATLDALIGDDDVARLRDRLAALRADQSEDGALFDVEGPADIDTARSELAAAVAAHREAVTQCETARKVAAAAVQRSTEKSTRLSVLREKLTAAQTELTTCGERLEAQRAGMADDALALKVQADDEQAKATAARVAALRDELARSAPDSVLAEFADAQRYADAVAARHESAVEGLREVSAQLKVYGTEGRKGRLDAAETEREHANAEYLRVHRRARAAELLRSVMTRHRDATRQRYVDPFRNEVQRLGRLVFGEDFEVDVDSNLRIATRTVSGRTVPYESLSGGAKEQLAIVARLAGASLVAKEDTVPVIIDDALGFTDADRLTRMGAVFDAVGGDGQVIVLTCSPDRYAGVHGAHHIALTA</sequence>
<protein>
    <recommendedName>
        <fullName evidence="2">YhaN AAA domain-containing protein</fullName>
    </recommendedName>
</protein>
<dbReference type="RefSeq" id="WP_049745510.1">
    <property type="nucleotide sequence ID" value="NZ_CP012150.1"/>
</dbReference>
<dbReference type="OrthoDB" id="3177877at2"/>
<name>A0A0K0X6V0_MYCGD</name>
<dbReference type="AlphaFoldDB" id="A0A0K0X6V0"/>
<dbReference type="PANTHER" id="PTHR41259">
    <property type="entry name" value="DOUBLE-STRAND BREAK REPAIR RAD50 ATPASE, PUTATIVE-RELATED"/>
    <property type="match status" value="1"/>
</dbReference>
<evidence type="ECO:0000256" key="1">
    <source>
        <dbReference type="SAM" id="Coils"/>
    </source>
</evidence>
<dbReference type="InterPro" id="IPR027417">
    <property type="entry name" value="P-loop_NTPase"/>
</dbReference>
<keyword evidence="1" id="KW-0175">Coiled coil</keyword>
<dbReference type="SUPFAM" id="SSF52540">
    <property type="entry name" value="P-loop containing nucleoside triphosphate hydrolases"/>
    <property type="match status" value="1"/>
</dbReference>
<accession>A0A0K0X6V0</accession>
<dbReference type="EMBL" id="CP012150">
    <property type="protein sequence ID" value="AKS33073.1"/>
    <property type="molecule type" value="Genomic_DNA"/>
</dbReference>
<feature type="coiled-coil region" evidence="1">
    <location>
        <begin position="226"/>
        <end position="277"/>
    </location>
</feature>
<dbReference type="KEGG" id="mgo:AFA91_15485"/>
<evidence type="ECO:0000313" key="4">
    <source>
        <dbReference type="Proteomes" id="UP000062255"/>
    </source>
</evidence>
<dbReference type="InterPro" id="IPR038734">
    <property type="entry name" value="YhaN_AAA"/>
</dbReference>
<gene>
    <name evidence="3" type="ORF">AFA91_15485</name>
</gene>
<reference evidence="3 4" key="1">
    <citation type="submission" date="2015-07" db="EMBL/GenBank/DDBJ databases">
        <title>Complete genome sequence of Mycobacterium goodii X7B, a facultative thermophilic biodesulfurizing bacterium.</title>
        <authorList>
            <person name="Yu B."/>
            <person name="Li F."/>
            <person name="Xu P."/>
        </authorList>
    </citation>
    <scope>NUCLEOTIDE SEQUENCE [LARGE SCALE GENOMIC DNA]</scope>
    <source>
        <strain evidence="3 4">X7B</strain>
    </source>
</reference>
<dbReference type="Pfam" id="PF13514">
    <property type="entry name" value="AAA_27"/>
    <property type="match status" value="1"/>
</dbReference>
<evidence type="ECO:0000313" key="3">
    <source>
        <dbReference type="EMBL" id="AKS33073.1"/>
    </source>
</evidence>
<dbReference type="PANTHER" id="PTHR41259:SF1">
    <property type="entry name" value="DOUBLE-STRAND BREAK REPAIR RAD50 ATPASE, PUTATIVE-RELATED"/>
    <property type="match status" value="1"/>
</dbReference>
<dbReference type="PATRIC" id="fig|134601.6.peg.3219"/>
<proteinExistence type="predicted"/>
<dbReference type="STRING" id="134601.AFA91_15485"/>
<dbReference type="Proteomes" id="UP000062255">
    <property type="component" value="Chromosome"/>
</dbReference>
<organism evidence="3 4">
    <name type="scientific">Mycolicibacterium goodii</name>
    <name type="common">Mycobacterium goodii</name>
    <dbReference type="NCBI Taxonomy" id="134601"/>
    <lineage>
        <taxon>Bacteria</taxon>
        <taxon>Bacillati</taxon>
        <taxon>Actinomycetota</taxon>
        <taxon>Actinomycetes</taxon>
        <taxon>Mycobacteriales</taxon>
        <taxon>Mycobacteriaceae</taxon>
        <taxon>Mycolicibacterium</taxon>
    </lineage>
</organism>
<dbReference type="Gene3D" id="3.40.50.300">
    <property type="entry name" value="P-loop containing nucleotide triphosphate hydrolases"/>
    <property type="match status" value="2"/>
</dbReference>
<feature type="domain" description="YhaN AAA" evidence="2">
    <location>
        <begin position="1"/>
        <end position="210"/>
    </location>
</feature>
<feature type="coiled-coil region" evidence="1">
    <location>
        <begin position="309"/>
        <end position="390"/>
    </location>
</feature>